<reference evidence="1 2" key="1">
    <citation type="journal article" date="2013" name="PLoS Genet.">
        <title>The genome and development-dependent transcriptomes of Pyronema confluens: a window into fungal evolution.</title>
        <authorList>
            <person name="Traeger S."/>
            <person name="Altegoer F."/>
            <person name="Freitag M."/>
            <person name="Gabaldon T."/>
            <person name="Kempken F."/>
            <person name="Kumar A."/>
            <person name="Marcet-Houben M."/>
            <person name="Poggeler S."/>
            <person name="Stajich J.E."/>
            <person name="Nowrousian M."/>
        </authorList>
    </citation>
    <scope>NUCLEOTIDE SEQUENCE [LARGE SCALE GENOMIC DNA]</scope>
    <source>
        <strain evidence="2">CBS 100304</strain>
        <tissue evidence="1">Vegetative mycelium</tissue>
    </source>
</reference>
<accession>U4LKI0</accession>
<dbReference type="OMA" id="WILIAKV"/>
<evidence type="ECO:0000313" key="1">
    <source>
        <dbReference type="EMBL" id="CCX13171.1"/>
    </source>
</evidence>
<dbReference type="Gene3D" id="3.30.710.10">
    <property type="entry name" value="Potassium Channel Kv1.1, Chain A"/>
    <property type="match status" value="1"/>
</dbReference>
<keyword evidence="2" id="KW-1185">Reference proteome</keyword>
<dbReference type="EMBL" id="HF935789">
    <property type="protein sequence ID" value="CCX13171.1"/>
    <property type="molecule type" value="Genomic_DNA"/>
</dbReference>
<evidence type="ECO:0000313" key="2">
    <source>
        <dbReference type="Proteomes" id="UP000018144"/>
    </source>
</evidence>
<proteinExistence type="predicted"/>
<protein>
    <recommendedName>
        <fullName evidence="3">BTB domain-containing protein</fullName>
    </recommendedName>
</protein>
<gene>
    <name evidence="1" type="ORF">PCON_12764</name>
</gene>
<dbReference type="eggNOG" id="ENOG502RW5R">
    <property type="taxonomic scope" value="Eukaryota"/>
</dbReference>
<dbReference type="InterPro" id="IPR011333">
    <property type="entry name" value="SKP1/BTB/POZ_sf"/>
</dbReference>
<name>U4LKI0_PYROM</name>
<organism evidence="1 2">
    <name type="scientific">Pyronema omphalodes (strain CBS 100304)</name>
    <name type="common">Pyronema confluens</name>
    <dbReference type="NCBI Taxonomy" id="1076935"/>
    <lineage>
        <taxon>Eukaryota</taxon>
        <taxon>Fungi</taxon>
        <taxon>Dikarya</taxon>
        <taxon>Ascomycota</taxon>
        <taxon>Pezizomycotina</taxon>
        <taxon>Pezizomycetes</taxon>
        <taxon>Pezizales</taxon>
        <taxon>Pyronemataceae</taxon>
        <taxon>Pyronema</taxon>
    </lineage>
</organism>
<evidence type="ECO:0008006" key="3">
    <source>
        <dbReference type="Google" id="ProtNLM"/>
    </source>
</evidence>
<dbReference type="OrthoDB" id="5275938at2759"/>
<dbReference type="AlphaFoldDB" id="U4LKI0"/>
<dbReference type="STRING" id="1076935.U4LKI0"/>
<sequence length="204" mass="22999">MSTDERKGFYITIAPKGDVELVLQSDLIEDMCTYRVSSERLCAASPVFRAMLGPDSKFSEAVELRRVGRDGNGLCKVNAECCDPNALAAVLKIFHGCTHDLPDNIEFKALVDVAVICDYYDCALAVEYWAEKWIKPWKSYIIEPGYDSWILIAKVFKDKASYSKIASHLILNCVVENEQLALVVENVYQTRRKLGEHIPHVYGT</sequence>
<dbReference type="Proteomes" id="UP000018144">
    <property type="component" value="Unassembled WGS sequence"/>
</dbReference>